<evidence type="ECO:0000313" key="11">
    <source>
        <dbReference type="Proteomes" id="UP001268089"/>
    </source>
</evidence>
<dbReference type="Pfam" id="PF02107">
    <property type="entry name" value="FlgH"/>
    <property type="match status" value="1"/>
</dbReference>
<protein>
    <recommendedName>
        <fullName evidence="9">Flagellar L-ring protein</fullName>
    </recommendedName>
    <alternativeName>
        <fullName evidence="9">Basal body L-ring protein</fullName>
    </alternativeName>
</protein>
<evidence type="ECO:0000256" key="6">
    <source>
        <dbReference type="ARBA" id="ARBA00023136"/>
    </source>
</evidence>
<dbReference type="PROSITE" id="PS51257">
    <property type="entry name" value="PROKAR_LIPOPROTEIN"/>
    <property type="match status" value="1"/>
</dbReference>
<comment type="function">
    <text evidence="1 9">Assembles around the rod to form the L-ring and probably protects the motor/basal body from shearing forces during rotation.</text>
</comment>
<comment type="caution">
    <text evidence="10">The sequence shown here is derived from an EMBL/GenBank/DDBJ whole genome shotgun (WGS) entry which is preliminary data.</text>
</comment>
<evidence type="ECO:0000313" key="10">
    <source>
        <dbReference type="EMBL" id="MDR7308557.1"/>
    </source>
</evidence>
<comment type="subcellular location">
    <subcellularLocation>
        <location evidence="9">Cell outer membrane</location>
        <topology evidence="9">Lipid-anchor</topology>
    </subcellularLocation>
    <subcellularLocation>
        <location evidence="9">Bacterial flagellum basal body</location>
    </subcellularLocation>
    <subcellularLocation>
        <location evidence="2">Membrane</location>
    </subcellularLocation>
</comment>
<evidence type="ECO:0000256" key="8">
    <source>
        <dbReference type="ARBA" id="ARBA00023237"/>
    </source>
</evidence>
<proteinExistence type="inferred from homology"/>
<dbReference type="RefSeq" id="WP_310346028.1">
    <property type="nucleotide sequence ID" value="NZ_JAVDXO010000012.1"/>
</dbReference>
<sequence length="239" mass="25250">MKKIAASAYPTRARGGFYLTLASTLLLSACQGIPPKAVVDFAEVKPELAAATNAAPTRQASGSLFHLATYRPAFEDSRARALGDIVTIQIVESLAASQVSKSTVNRNTSASNAITPPLPSMIGVDMKNLEMSVKTDNDFSGKGGTEAANTFSGSISTTVVQVLPNGNLVVAGEKQIGVNQNVDVMRFTGTVNPRMLQPNNVISSLQVANVRVESKGRGAQGEAQTVGWLSRFFLSFNPF</sequence>
<dbReference type="PANTHER" id="PTHR34933:SF3">
    <property type="entry name" value="FLAGELLAR L-RING PROTEIN"/>
    <property type="match status" value="1"/>
</dbReference>
<dbReference type="InterPro" id="IPR000527">
    <property type="entry name" value="Flag_Lring"/>
</dbReference>
<keyword evidence="10" id="KW-0282">Flagellum</keyword>
<keyword evidence="10" id="KW-0966">Cell projection</keyword>
<gene>
    <name evidence="9" type="primary">flgH</name>
    <name evidence="10" type="ORF">J2X15_003873</name>
</gene>
<keyword evidence="11" id="KW-1185">Reference proteome</keyword>
<dbReference type="HAMAP" id="MF_00415">
    <property type="entry name" value="FlgH"/>
    <property type="match status" value="1"/>
</dbReference>
<keyword evidence="5 9" id="KW-0732">Signal</keyword>
<evidence type="ECO:0000256" key="5">
    <source>
        <dbReference type="ARBA" id="ARBA00022729"/>
    </source>
</evidence>
<evidence type="ECO:0000256" key="7">
    <source>
        <dbReference type="ARBA" id="ARBA00023143"/>
    </source>
</evidence>
<dbReference type="EMBL" id="JAVDXO010000012">
    <property type="protein sequence ID" value="MDR7308557.1"/>
    <property type="molecule type" value="Genomic_DNA"/>
</dbReference>
<name>A0ABU1ZSN2_9BURK</name>
<dbReference type="Proteomes" id="UP001268089">
    <property type="component" value="Unassembled WGS sequence"/>
</dbReference>
<comment type="subunit">
    <text evidence="4 9">The basal body constitutes a major portion of the flagellar organelle and consists of four rings (L,P,S, and M) mounted on a central rod.</text>
</comment>
<dbReference type="PANTHER" id="PTHR34933">
    <property type="entry name" value="FLAGELLAR L-RING PROTEIN"/>
    <property type="match status" value="1"/>
</dbReference>
<comment type="similarity">
    <text evidence="3 9">Belongs to the FlgH family.</text>
</comment>
<accession>A0ABU1ZSN2</accession>
<evidence type="ECO:0000256" key="1">
    <source>
        <dbReference type="ARBA" id="ARBA00002591"/>
    </source>
</evidence>
<keyword evidence="6 9" id="KW-0472">Membrane</keyword>
<evidence type="ECO:0000256" key="4">
    <source>
        <dbReference type="ARBA" id="ARBA00011439"/>
    </source>
</evidence>
<keyword evidence="10" id="KW-0969">Cilium</keyword>
<keyword evidence="7 9" id="KW-0975">Bacterial flagellum</keyword>
<reference evidence="10 11" key="1">
    <citation type="submission" date="2023-07" db="EMBL/GenBank/DDBJ databases">
        <title>Sorghum-associated microbial communities from plants grown in Nebraska, USA.</title>
        <authorList>
            <person name="Schachtman D."/>
        </authorList>
    </citation>
    <scope>NUCLEOTIDE SEQUENCE [LARGE SCALE GENOMIC DNA]</scope>
    <source>
        <strain evidence="10 11">BE308</strain>
    </source>
</reference>
<keyword evidence="9" id="KW-0449">Lipoprotein</keyword>
<evidence type="ECO:0000256" key="2">
    <source>
        <dbReference type="ARBA" id="ARBA00004370"/>
    </source>
</evidence>
<evidence type="ECO:0000256" key="3">
    <source>
        <dbReference type="ARBA" id="ARBA00006929"/>
    </source>
</evidence>
<organism evidence="10 11">
    <name type="scientific">Rhodoferax saidenbachensis</name>
    <dbReference type="NCBI Taxonomy" id="1484693"/>
    <lineage>
        <taxon>Bacteria</taxon>
        <taxon>Pseudomonadati</taxon>
        <taxon>Pseudomonadota</taxon>
        <taxon>Betaproteobacteria</taxon>
        <taxon>Burkholderiales</taxon>
        <taxon>Comamonadaceae</taxon>
        <taxon>Rhodoferax</taxon>
    </lineage>
</organism>
<dbReference type="PRINTS" id="PR01008">
    <property type="entry name" value="FLGLRINGFLGH"/>
</dbReference>
<keyword evidence="8 9" id="KW-0998">Cell outer membrane</keyword>
<evidence type="ECO:0000256" key="9">
    <source>
        <dbReference type="HAMAP-Rule" id="MF_00415"/>
    </source>
</evidence>